<accession>A0A2P2SXF1</accession>
<dbReference type="AlphaFoldDB" id="A0A2P2SXF1"/>
<dbReference type="RefSeq" id="XP_018135271.1">
    <property type="nucleotide sequence ID" value="XM_018270083.1"/>
</dbReference>
<reference evidence="1 2" key="1">
    <citation type="submission" date="2016-03" db="EMBL/GenBank/DDBJ databases">
        <title>Comparative genomics of Pseudogymnoascus destructans, the fungus causing white-nose syndrome of bats.</title>
        <authorList>
            <person name="Palmer J.M."/>
            <person name="Drees K.P."/>
            <person name="Foster J.T."/>
            <person name="Lindner D.L."/>
        </authorList>
    </citation>
    <scope>NUCLEOTIDE SEQUENCE [LARGE SCALE GENOMIC DNA]</scope>
    <source>
        <strain evidence="1 2">UAMH 10579</strain>
    </source>
</reference>
<keyword evidence="2" id="KW-1185">Reference proteome</keyword>
<evidence type="ECO:0000313" key="2">
    <source>
        <dbReference type="Proteomes" id="UP000091956"/>
    </source>
</evidence>
<organism evidence="1 2">
    <name type="scientific">Pseudogymnoascus verrucosus</name>
    <dbReference type="NCBI Taxonomy" id="342668"/>
    <lineage>
        <taxon>Eukaryota</taxon>
        <taxon>Fungi</taxon>
        <taxon>Dikarya</taxon>
        <taxon>Ascomycota</taxon>
        <taxon>Pezizomycotina</taxon>
        <taxon>Leotiomycetes</taxon>
        <taxon>Thelebolales</taxon>
        <taxon>Thelebolaceae</taxon>
        <taxon>Pseudogymnoascus</taxon>
    </lineage>
</organism>
<gene>
    <name evidence="1" type="ORF">VE01_00554</name>
</gene>
<dbReference type="GeneID" id="28833940"/>
<evidence type="ECO:0000313" key="1">
    <source>
        <dbReference type="EMBL" id="OBU01539.1"/>
    </source>
</evidence>
<reference evidence="2" key="2">
    <citation type="journal article" date="2018" name="Nat. Commun.">
        <title>Extreme sensitivity to ultraviolet light in the fungal pathogen causing white-nose syndrome of bats.</title>
        <authorList>
            <person name="Palmer J.M."/>
            <person name="Drees K.P."/>
            <person name="Foster J.T."/>
            <person name="Lindner D.L."/>
        </authorList>
    </citation>
    <scope>NUCLEOTIDE SEQUENCE [LARGE SCALE GENOMIC DNA]</scope>
    <source>
        <strain evidence="2">UAMH 10579</strain>
    </source>
</reference>
<dbReference type="EMBL" id="KV460206">
    <property type="protein sequence ID" value="OBU01539.1"/>
    <property type="molecule type" value="Genomic_DNA"/>
</dbReference>
<sequence>MIWSGSRNSPRKEIDVLVRPTHLQTLVDGLVETNDWEISENYGQTTRNETHVRDAWLKATFLDPQFEYIRLWPEELYHLFVGCHKIEVSDVYVRDSVLLEEEYHRDPCRRFGPPLLRYFEERNLRLLLPIQARAKIMRRDIPIFIPTIEDHLNALLDQRREQIRTNLDNGGAPEWQVRNFIRCLFLDWKPARNWILSTKVKERNRELMAERIDKYRRKPLLKPVRTMAEIKVLSYMPWERPIMPESQYLAGGGWESTDIQN</sequence>
<dbReference type="OrthoDB" id="2959714at2759"/>
<dbReference type="Proteomes" id="UP000091956">
    <property type="component" value="Unassembled WGS sequence"/>
</dbReference>
<name>A0A2P2SXF1_9PEZI</name>
<protein>
    <submittedName>
        <fullName evidence="1">Uncharacterized protein</fullName>
    </submittedName>
</protein>
<proteinExistence type="predicted"/>